<dbReference type="PROSITE" id="PS00893">
    <property type="entry name" value="NUDIX_BOX"/>
    <property type="match status" value="1"/>
</dbReference>
<dbReference type="InterPro" id="IPR000086">
    <property type="entry name" value="NUDIX_hydrolase_dom"/>
</dbReference>
<dbReference type="CDD" id="cd04692">
    <property type="entry name" value="NUDIX_Hydrolase"/>
    <property type="match status" value="1"/>
</dbReference>
<evidence type="ECO:0000313" key="3">
    <source>
        <dbReference type="EMBL" id="PWB05961.1"/>
    </source>
</evidence>
<dbReference type="InterPro" id="IPR020084">
    <property type="entry name" value="NUDIX_hydrolase_CS"/>
</dbReference>
<dbReference type="GO" id="GO:0016787">
    <property type="term" value="F:hydrolase activity"/>
    <property type="evidence" value="ECO:0007669"/>
    <property type="project" value="UniProtKB-KW"/>
</dbReference>
<dbReference type="InterPro" id="IPR015797">
    <property type="entry name" value="NUDIX_hydrolase-like_dom_sf"/>
</dbReference>
<evidence type="ECO:0000256" key="1">
    <source>
        <dbReference type="ARBA" id="ARBA00022801"/>
    </source>
</evidence>
<keyword evidence="4" id="KW-1185">Reference proteome</keyword>
<dbReference type="Pfam" id="PF00293">
    <property type="entry name" value="NUDIX"/>
    <property type="match status" value="1"/>
</dbReference>
<evidence type="ECO:0000313" key="4">
    <source>
        <dbReference type="Proteomes" id="UP000244925"/>
    </source>
</evidence>
<dbReference type="RefSeq" id="WP_107036933.1">
    <property type="nucleotide sequence ID" value="NZ_CAOMDK010000040.1"/>
</dbReference>
<dbReference type="AlphaFoldDB" id="A0A2V1IU08"/>
<feature type="domain" description="Nudix hydrolase" evidence="2">
    <location>
        <begin position="30"/>
        <end position="167"/>
    </location>
</feature>
<protein>
    <submittedName>
        <fullName evidence="3">NUDIX domain-containing protein</fullName>
    </submittedName>
</protein>
<dbReference type="PANTHER" id="PTHR10885:SF0">
    <property type="entry name" value="ISOPENTENYL-DIPHOSPHATE DELTA-ISOMERASE"/>
    <property type="match status" value="1"/>
</dbReference>
<keyword evidence="1" id="KW-0378">Hydrolase</keyword>
<dbReference type="PANTHER" id="PTHR10885">
    <property type="entry name" value="ISOPENTENYL-DIPHOSPHATE DELTA-ISOMERASE"/>
    <property type="match status" value="1"/>
</dbReference>
<reference evidence="4" key="1">
    <citation type="submission" date="2018-02" db="EMBL/GenBank/DDBJ databases">
        <authorList>
            <person name="Clavel T."/>
            <person name="Strowig T."/>
        </authorList>
    </citation>
    <scope>NUCLEOTIDE SEQUENCE [LARGE SCALE GENOMIC DNA]</scope>
    <source>
        <strain evidence="4">DSM 100764</strain>
    </source>
</reference>
<dbReference type="EMBL" id="PUBV01000042">
    <property type="protein sequence ID" value="PWB05961.1"/>
    <property type="molecule type" value="Genomic_DNA"/>
</dbReference>
<dbReference type="Gene3D" id="3.90.79.10">
    <property type="entry name" value="Nucleoside Triphosphate Pyrophosphohydrolase"/>
    <property type="match status" value="1"/>
</dbReference>
<dbReference type="Proteomes" id="UP000244925">
    <property type="component" value="Unassembled WGS sequence"/>
</dbReference>
<dbReference type="PROSITE" id="PS51462">
    <property type="entry name" value="NUDIX"/>
    <property type="match status" value="1"/>
</dbReference>
<accession>A0A2V1IU08</accession>
<proteinExistence type="predicted"/>
<gene>
    <name evidence="3" type="ORF">C5O25_11875</name>
</gene>
<name>A0A2V1IU08_9BACT</name>
<organism evidence="3 4">
    <name type="scientific">Paramuribaculum intestinale</name>
    <dbReference type="NCBI Taxonomy" id="2094151"/>
    <lineage>
        <taxon>Bacteria</taxon>
        <taxon>Pseudomonadati</taxon>
        <taxon>Bacteroidota</taxon>
        <taxon>Bacteroidia</taxon>
        <taxon>Bacteroidales</taxon>
        <taxon>Muribaculaceae</taxon>
        <taxon>Paramuribaculum</taxon>
    </lineage>
</organism>
<evidence type="ECO:0000259" key="2">
    <source>
        <dbReference type="PROSITE" id="PS51462"/>
    </source>
</evidence>
<sequence length="171" mass="19480">MNDELFPVVDENGDVIGSATRGECHSGSMKLHPVVHLHVIDRHGRILLQRRSPDKDIQPGRWDTAVGGHVDYGESVRDALMRESREELGIDASAAVAVTHYVFQSQREREYVNTFFLRVDDDDFKAYPDPVEISEIRFWTVDEIRGSLGLGELTPNFEMEFSRLLPELLIN</sequence>
<dbReference type="SUPFAM" id="SSF55811">
    <property type="entry name" value="Nudix"/>
    <property type="match status" value="1"/>
</dbReference>
<comment type="caution">
    <text evidence="3">The sequence shown here is derived from an EMBL/GenBank/DDBJ whole genome shotgun (WGS) entry which is preliminary data.</text>
</comment>